<dbReference type="Gene3D" id="3.40.366.10">
    <property type="entry name" value="Malonyl-Coenzyme A Acyl Carrier Protein, domain 2"/>
    <property type="match status" value="1"/>
</dbReference>
<dbReference type="InterPro" id="IPR036291">
    <property type="entry name" value="NAD(P)-bd_dom_sf"/>
</dbReference>
<dbReference type="GO" id="GO:0004315">
    <property type="term" value="F:3-oxoacyl-[acyl-carrier-protein] synthase activity"/>
    <property type="evidence" value="ECO:0007669"/>
    <property type="project" value="InterPro"/>
</dbReference>
<dbReference type="InterPro" id="IPR009081">
    <property type="entry name" value="PP-bd_ACP"/>
</dbReference>
<dbReference type="SMART" id="SM00827">
    <property type="entry name" value="PKS_AT"/>
    <property type="match status" value="1"/>
</dbReference>
<dbReference type="SMART" id="SM00825">
    <property type="entry name" value="PKS_KS"/>
    <property type="match status" value="1"/>
</dbReference>
<dbReference type="InterPro" id="IPR050091">
    <property type="entry name" value="PKS_NRPS_Biosynth_Enz"/>
</dbReference>
<protein>
    <submittedName>
        <fullName evidence="7">Uncharacterized protein</fullName>
    </submittedName>
</protein>
<keyword evidence="8" id="KW-1185">Reference proteome</keyword>
<dbReference type="InterPro" id="IPR014030">
    <property type="entry name" value="Ketoacyl_synth_N"/>
</dbReference>
<dbReference type="PROSITE" id="PS52004">
    <property type="entry name" value="KS3_2"/>
    <property type="match status" value="1"/>
</dbReference>
<dbReference type="InterPro" id="IPR016039">
    <property type="entry name" value="Thiolase-like"/>
</dbReference>
<feature type="domain" description="Ketosynthase family 3 (KS3)" evidence="6">
    <location>
        <begin position="587"/>
        <end position="1008"/>
    </location>
</feature>
<evidence type="ECO:0000256" key="1">
    <source>
        <dbReference type="ARBA" id="ARBA00022450"/>
    </source>
</evidence>
<dbReference type="CDD" id="cd00833">
    <property type="entry name" value="PKS"/>
    <property type="match status" value="1"/>
</dbReference>
<proteinExistence type="predicted"/>
<dbReference type="PANTHER" id="PTHR43775">
    <property type="entry name" value="FATTY ACID SYNTHASE"/>
    <property type="match status" value="1"/>
</dbReference>
<dbReference type="SUPFAM" id="SSF51735">
    <property type="entry name" value="NAD(P)-binding Rossmann-fold domains"/>
    <property type="match status" value="2"/>
</dbReference>
<dbReference type="InterPro" id="IPR057326">
    <property type="entry name" value="KR_dom"/>
</dbReference>
<dbReference type="InterPro" id="IPR001227">
    <property type="entry name" value="Ac_transferase_dom_sf"/>
</dbReference>
<dbReference type="Pfam" id="PF00109">
    <property type="entry name" value="ketoacyl-synt"/>
    <property type="match status" value="1"/>
</dbReference>
<dbReference type="CDD" id="cd08952">
    <property type="entry name" value="KR_1_SDR_x"/>
    <property type="match status" value="1"/>
</dbReference>
<dbReference type="PANTHER" id="PTHR43775:SF51">
    <property type="entry name" value="INACTIVE PHENOLPHTHIOCEROL SYNTHESIS POLYKETIDE SYNTHASE TYPE I PKS1-RELATED"/>
    <property type="match status" value="1"/>
</dbReference>
<dbReference type="GO" id="GO:0031177">
    <property type="term" value="F:phosphopantetheine binding"/>
    <property type="evidence" value="ECO:0007669"/>
    <property type="project" value="InterPro"/>
</dbReference>
<dbReference type="InterPro" id="IPR013968">
    <property type="entry name" value="PKS_KR"/>
</dbReference>
<dbReference type="InterPro" id="IPR014031">
    <property type="entry name" value="Ketoacyl_synth_C"/>
</dbReference>
<dbReference type="SUPFAM" id="SSF53901">
    <property type="entry name" value="Thiolase-like"/>
    <property type="match status" value="1"/>
</dbReference>
<dbReference type="SMART" id="SM00823">
    <property type="entry name" value="PKS_PP"/>
    <property type="match status" value="1"/>
</dbReference>
<dbReference type="SUPFAM" id="SSF52151">
    <property type="entry name" value="FabD/lysophospholipase-like"/>
    <property type="match status" value="1"/>
</dbReference>
<dbReference type="SMART" id="SM00822">
    <property type="entry name" value="PKS_KR"/>
    <property type="match status" value="1"/>
</dbReference>
<dbReference type="InterPro" id="IPR032821">
    <property type="entry name" value="PKS_assoc"/>
</dbReference>
<dbReference type="InterPro" id="IPR014043">
    <property type="entry name" value="Acyl_transferase_dom"/>
</dbReference>
<keyword evidence="4" id="KW-0511">Multifunctional enzyme</keyword>
<dbReference type="SUPFAM" id="SSF47336">
    <property type="entry name" value="ACP-like"/>
    <property type="match status" value="1"/>
</dbReference>
<evidence type="ECO:0000313" key="7">
    <source>
        <dbReference type="EMBL" id="BCJ69246.1"/>
    </source>
</evidence>
<dbReference type="Pfam" id="PF00698">
    <property type="entry name" value="Acyl_transf_1"/>
    <property type="match status" value="1"/>
</dbReference>
<dbReference type="Pfam" id="PF08659">
    <property type="entry name" value="KR"/>
    <property type="match status" value="1"/>
</dbReference>
<dbReference type="PROSITE" id="PS50075">
    <property type="entry name" value="CARRIER"/>
    <property type="match status" value="1"/>
</dbReference>
<dbReference type="FunFam" id="1.10.1200.10:FF:000007">
    <property type="entry name" value="Probable polyketide synthase pks17"/>
    <property type="match status" value="1"/>
</dbReference>
<keyword evidence="3" id="KW-0808">Transferase</keyword>
<keyword evidence="1" id="KW-0596">Phosphopantetheine</keyword>
<reference evidence="7" key="1">
    <citation type="submission" date="2020-08" db="EMBL/GenBank/DDBJ databases">
        <title>Whole genome shotgun sequence of Polymorphospora rubra NBRC 101157.</title>
        <authorList>
            <person name="Komaki H."/>
            <person name="Tamura T."/>
        </authorList>
    </citation>
    <scope>NUCLEOTIDE SEQUENCE</scope>
    <source>
        <strain evidence="7">NBRC 101157</strain>
    </source>
</reference>
<dbReference type="FunFam" id="3.40.47.10:FF:000019">
    <property type="entry name" value="Polyketide synthase type I"/>
    <property type="match status" value="1"/>
</dbReference>
<evidence type="ECO:0000259" key="6">
    <source>
        <dbReference type="PROSITE" id="PS52004"/>
    </source>
</evidence>
<evidence type="ECO:0000256" key="4">
    <source>
        <dbReference type="ARBA" id="ARBA00023268"/>
    </source>
</evidence>
<dbReference type="KEGG" id="pry:Prubr_62670"/>
<dbReference type="Gene3D" id="1.10.1200.10">
    <property type="entry name" value="ACP-like"/>
    <property type="match status" value="1"/>
</dbReference>
<dbReference type="PROSITE" id="PS00606">
    <property type="entry name" value="KS3_1"/>
    <property type="match status" value="1"/>
</dbReference>
<sequence>MDGWRYRIAWRPRPVQPADRLTGTWLAVLRPGQQDHPLVTGLAARGARIVPVIAPTVDRADLAARLTGCLPDAGPVTGVLSLVSLADGPAGDALAVVQALGDVDVPAPVWWLTRGAVSVGRSDQAPAPDAAAVWGLGRVVALERPTRWGGLIDLPDDLDDRAVGRLCALLTGPDDPRPDTPAEDQAAVRSSGVFVRRLVRAGGTPADRTFRLAGTVLVTGGTGALGGHVAQWAVRSGAEHVVLTSRRGEQAPGADDLAGRLRDSGARVTVAACDVADRAALAGLLAGLAERGEPVRAVLHAAGAPQFTPLTDVTPDEWAAVLRAKVDGAAHLADLLDGEPLDAFVVFSSIAAVWGSAGQVAYAAANTAVDALVARRRSRGLPGTAVAWGPWAGAGMAAGEARDQLARRGLPAMAPELAVVALQQALDHDDASVVVADVDWARFAASFTALRSSPLLAEIPAAQPAPDGAAPAADGTRTPLGERLAALPPTERDAVLLDLVRSQAAVVLGHPSVESVPADRAFQRQGFDSLTAVELRNRLTAETGLALPTTLVFDHPTPQAVAALLHTALLGGPREVTPVDVAAPVDDDPIVIVGMACRLPGDVDTTDAYWDLLTAGRDGISGFPLDRGWDDFLAGAADTSFAHRGGFLHGAAGFDAEFFGISPREAVAMDPQQRLLLEVSWEAVESAGIDPSGLRGARVGVFAGASFQGYAATSMGRDREVGGHLLTGNATSVLSGRVAYTFGFEGPALTVDTACSSSLVALHLAVGSLRSGECDLALAGGVTVMATPGAFVEFSRQGGLSGDGRCRAFGESADGTGWGEGVGVLLVQRLSDARRDGRRVLGVVRGSAVNSDGASNGLTAPNGPAQQRVIRQALASARLSAVDVDVVEAHGTGTTLGDPIEAQALLATYGGQRGVGGPLLLGSVKSNIGHTQAAAGVAGVIKMVLAMRHGVVPATLHVDVPSTRVDWSSGAVELVTRSRMWPETGRPRRSAVSSFGISGTNAHVIVEQGDPEPDRPAGSGVGVLSGGPWLVSGRSAEALAGQAARLADHLRRRPDVPVAEVAWSLAASRAGLEHRAVVSGGDRDALLAGLAGLADGSVSPGVVTGQVGAGRRAVLFTGQGAQRSGMGRELYARFPVFAESFDRVCGLLDPELDRPLREVVFEDGSGLLDRTVFTQAGLFAVEVALFDLLSSWGVRADFVAGHSIGEVTAAYVAGVLSLGDACRLVAARGRLMQGLPAGGGCWRWVRARSRFVR</sequence>
<evidence type="ECO:0000259" key="5">
    <source>
        <dbReference type="PROSITE" id="PS50075"/>
    </source>
</evidence>
<evidence type="ECO:0000256" key="3">
    <source>
        <dbReference type="ARBA" id="ARBA00022679"/>
    </source>
</evidence>
<dbReference type="GO" id="GO:0006633">
    <property type="term" value="P:fatty acid biosynthetic process"/>
    <property type="evidence" value="ECO:0007669"/>
    <property type="project" value="InterPro"/>
</dbReference>
<dbReference type="GO" id="GO:0004312">
    <property type="term" value="F:fatty acid synthase activity"/>
    <property type="evidence" value="ECO:0007669"/>
    <property type="project" value="TreeGrafter"/>
</dbReference>
<dbReference type="Gene3D" id="3.40.47.10">
    <property type="match status" value="1"/>
</dbReference>
<organism evidence="7 8">
    <name type="scientific">Polymorphospora rubra</name>
    <dbReference type="NCBI Taxonomy" id="338584"/>
    <lineage>
        <taxon>Bacteria</taxon>
        <taxon>Bacillati</taxon>
        <taxon>Actinomycetota</taxon>
        <taxon>Actinomycetes</taxon>
        <taxon>Micromonosporales</taxon>
        <taxon>Micromonosporaceae</taxon>
        <taxon>Polymorphospora</taxon>
    </lineage>
</organism>
<gene>
    <name evidence="7" type="ORF">Prubr_62670</name>
</gene>
<evidence type="ECO:0000313" key="8">
    <source>
        <dbReference type="Proteomes" id="UP000680866"/>
    </source>
</evidence>
<dbReference type="Proteomes" id="UP000680866">
    <property type="component" value="Chromosome"/>
</dbReference>
<evidence type="ECO:0000256" key="2">
    <source>
        <dbReference type="ARBA" id="ARBA00022553"/>
    </source>
</evidence>
<dbReference type="Pfam" id="PF02801">
    <property type="entry name" value="Ketoacyl-synt_C"/>
    <property type="match status" value="1"/>
</dbReference>
<keyword evidence="2" id="KW-0597">Phosphoprotein</keyword>
<dbReference type="Pfam" id="PF16197">
    <property type="entry name" value="KAsynt_C_assoc"/>
    <property type="match status" value="1"/>
</dbReference>
<feature type="domain" description="Carrier" evidence="5">
    <location>
        <begin position="494"/>
        <end position="569"/>
    </location>
</feature>
<dbReference type="InterPro" id="IPR036736">
    <property type="entry name" value="ACP-like_sf"/>
</dbReference>
<dbReference type="InterPro" id="IPR018201">
    <property type="entry name" value="Ketoacyl_synth_AS"/>
</dbReference>
<dbReference type="InterPro" id="IPR016035">
    <property type="entry name" value="Acyl_Trfase/lysoPLipase"/>
</dbReference>
<dbReference type="InterPro" id="IPR020806">
    <property type="entry name" value="PKS_PP-bd"/>
</dbReference>
<accession>A0A810N770</accession>
<name>A0A810N770_9ACTN</name>
<dbReference type="EMBL" id="AP023359">
    <property type="protein sequence ID" value="BCJ69246.1"/>
    <property type="molecule type" value="Genomic_DNA"/>
</dbReference>
<dbReference type="InterPro" id="IPR020841">
    <property type="entry name" value="PKS_Beta-ketoAc_synthase_dom"/>
</dbReference>
<dbReference type="Pfam" id="PF00550">
    <property type="entry name" value="PP-binding"/>
    <property type="match status" value="1"/>
</dbReference>
<dbReference type="Gene3D" id="3.40.50.720">
    <property type="entry name" value="NAD(P)-binding Rossmann-like Domain"/>
    <property type="match status" value="1"/>
</dbReference>
<dbReference type="AlphaFoldDB" id="A0A810N770"/>